<dbReference type="AlphaFoldDB" id="D1LXD8"/>
<keyword evidence="7" id="KW-1015">Disulfide bond</keyword>
<dbReference type="PANTHER" id="PTHR12738">
    <property type="entry name" value="NEUROENDOCRINE PROTEIN 7B2"/>
    <property type="match status" value="1"/>
</dbReference>
<keyword evidence="6 9" id="KW-0732">Signal</keyword>
<feature type="signal peptide" evidence="9 12">
    <location>
        <begin position="1"/>
        <end position="17"/>
    </location>
</feature>
<proteinExistence type="evidence at transcript level"/>
<dbReference type="GO" id="GO:0005576">
    <property type="term" value="C:extracellular region"/>
    <property type="evidence" value="ECO:0007669"/>
    <property type="project" value="UniProtKB-SubCell"/>
</dbReference>
<feature type="chain" id="PRO_5003024566" description="Neuroendocrine protein 7B2" evidence="9 12">
    <location>
        <begin position="18"/>
        <end position="242"/>
    </location>
</feature>
<evidence type="ECO:0000256" key="2">
    <source>
        <dbReference type="ARBA" id="ARBA00006348"/>
    </source>
</evidence>
<evidence type="ECO:0000256" key="4">
    <source>
        <dbReference type="ARBA" id="ARBA00022448"/>
    </source>
</evidence>
<dbReference type="EMBL" id="GU076115">
    <property type="protein sequence ID" value="ACY92644.1"/>
    <property type="molecule type" value="mRNA"/>
</dbReference>
<dbReference type="InterPro" id="IPR007945">
    <property type="entry name" value="Secretogranin_V"/>
</dbReference>
<comment type="similarity">
    <text evidence="2">Belongs to the 7B2 family.</text>
</comment>
<evidence type="ECO:0000256" key="6">
    <source>
        <dbReference type="ARBA" id="ARBA00022729"/>
    </source>
</evidence>
<dbReference type="GO" id="GO:0007218">
    <property type="term" value="P:neuropeptide signaling pathway"/>
    <property type="evidence" value="ECO:0007669"/>
    <property type="project" value="InterPro"/>
</dbReference>
<evidence type="ECO:0000256" key="7">
    <source>
        <dbReference type="ARBA" id="ARBA00023157"/>
    </source>
</evidence>
<accession>D1LXD8</accession>
<keyword evidence="8" id="KW-0143">Chaperone</keyword>
<dbReference type="PANTHER" id="PTHR12738:SF0">
    <property type="entry name" value="NEUROENDOCRINE PROTEIN 7B2"/>
    <property type="match status" value="1"/>
</dbReference>
<keyword evidence="4" id="KW-0813">Transport</keyword>
<evidence type="ECO:0000313" key="11">
    <source>
        <dbReference type="Proteomes" id="UP000694865"/>
    </source>
</evidence>
<evidence type="ECO:0000256" key="9">
    <source>
        <dbReference type="SAM" id="SignalP"/>
    </source>
</evidence>
<dbReference type="GO" id="GO:0030141">
    <property type="term" value="C:secretory granule"/>
    <property type="evidence" value="ECO:0007669"/>
    <property type="project" value="InterPro"/>
</dbReference>
<dbReference type="KEGG" id="sko:100313728"/>
<comment type="subcellular location">
    <subcellularLocation>
        <location evidence="1">Secreted</location>
    </subcellularLocation>
</comment>
<reference evidence="10" key="1">
    <citation type="submission" date="2009-10" db="EMBL/GenBank/DDBJ databases">
        <authorList>
            <person name="Freeman R.M.Jr."/>
            <person name="Wu M.M."/>
            <person name="Gerhart J.J."/>
        </authorList>
    </citation>
    <scope>NUCLEOTIDE SEQUENCE</scope>
</reference>
<dbReference type="OrthoDB" id="9922675at2759"/>
<dbReference type="RefSeq" id="NP_001161654.1">
    <property type="nucleotide sequence ID" value="NM_001168182.1"/>
</dbReference>
<evidence type="ECO:0000256" key="3">
    <source>
        <dbReference type="ARBA" id="ARBA00019589"/>
    </source>
</evidence>
<dbReference type="Proteomes" id="UP000694865">
    <property type="component" value="Unplaced"/>
</dbReference>
<gene>
    <name evidence="12" type="primary">LOC100313728</name>
</gene>
<evidence type="ECO:0000256" key="1">
    <source>
        <dbReference type="ARBA" id="ARBA00004613"/>
    </source>
</evidence>
<keyword evidence="11" id="KW-1185">Reference proteome</keyword>
<evidence type="ECO:0000313" key="12">
    <source>
        <dbReference type="RefSeq" id="NP_001161654.1"/>
    </source>
</evidence>
<dbReference type="GeneID" id="100313728"/>
<sequence length="242" mass="26966">MMLKLLLICGIFMTVRGSGLGLSPADRLALRGLLQEAYYGTREDENMESNELHISPFTYISGGAGEGKQQLGPENIPNEKLALPELDSPEYEVPPNPCPMELPKGRHIVKSELFPKLECSCSSNASLDNNVDCADPSVVECCIINMDDLENFVSYFQTQQGKDNGDGIANVQKVNKKNQYHDGDKLGSLVAKKSPRKYKRDSYELAERFARRANRYLDGQDHINSVVAKKSPRYLDPNGTFM</sequence>
<dbReference type="GO" id="GO:0046883">
    <property type="term" value="P:regulation of hormone secretion"/>
    <property type="evidence" value="ECO:0007669"/>
    <property type="project" value="TreeGrafter"/>
</dbReference>
<evidence type="ECO:0000256" key="5">
    <source>
        <dbReference type="ARBA" id="ARBA00022525"/>
    </source>
</evidence>
<evidence type="ECO:0000256" key="8">
    <source>
        <dbReference type="ARBA" id="ARBA00023186"/>
    </source>
</evidence>
<evidence type="ECO:0000313" key="10">
    <source>
        <dbReference type="EMBL" id="ACY92644.1"/>
    </source>
</evidence>
<reference evidence="12" key="2">
    <citation type="submission" date="2025-05" db="UniProtKB">
        <authorList>
            <consortium name="RefSeq"/>
        </authorList>
    </citation>
    <scope>IDENTIFICATION</scope>
</reference>
<dbReference type="GO" id="GO:0030234">
    <property type="term" value="F:enzyme regulator activity"/>
    <property type="evidence" value="ECO:0007669"/>
    <property type="project" value="TreeGrafter"/>
</dbReference>
<name>D1LXD8_SACKO</name>
<protein>
    <recommendedName>
        <fullName evidence="3">Neuroendocrine protein 7B2</fullName>
    </recommendedName>
</protein>
<organism evidence="10">
    <name type="scientific">Saccoglossus kowalevskii</name>
    <name type="common">Acorn worm</name>
    <dbReference type="NCBI Taxonomy" id="10224"/>
    <lineage>
        <taxon>Eukaryota</taxon>
        <taxon>Metazoa</taxon>
        <taxon>Hemichordata</taxon>
        <taxon>Enteropneusta</taxon>
        <taxon>Harrimaniidae</taxon>
        <taxon>Saccoglossus</taxon>
    </lineage>
</organism>
<keyword evidence="5" id="KW-0964">Secreted</keyword>